<organism evidence="10 12">
    <name type="scientific">Oenococcus oeni</name>
    <name type="common">Leuconostoc oenos</name>
    <dbReference type="NCBI Taxonomy" id="1247"/>
    <lineage>
        <taxon>Bacteria</taxon>
        <taxon>Bacillati</taxon>
        <taxon>Bacillota</taxon>
        <taxon>Bacilli</taxon>
        <taxon>Lactobacillales</taxon>
        <taxon>Lactobacillaceae</taxon>
        <taxon>Oenococcus</taxon>
    </lineage>
</organism>
<dbReference type="Proteomes" id="UP000294726">
    <property type="component" value="Chromosome"/>
</dbReference>
<reference evidence="10 12" key="1">
    <citation type="journal article" date="2016" name="BMC Genomics">
        <title>Consensus pan-genome assembly of the specialised wine bacterium Oenococcus oeni.</title>
        <authorList>
            <person name="Sternes P.R."/>
            <person name="Borneman A.R."/>
        </authorList>
    </citation>
    <scope>NUCLEOTIDE SEQUENCE [LARGE SCALE GENOMIC DNA]</scope>
    <source>
        <strain evidence="10 12">AWRIB661</strain>
    </source>
</reference>
<evidence type="ECO:0000256" key="2">
    <source>
        <dbReference type="ARBA" id="ARBA00008711"/>
    </source>
</evidence>
<sequence>MKVNYRQQINYSSINFLDWKFSFFSSDKGLIFTTFQDDPIADFSKWSGISKLVNRENPKISSAFLDYFSGRSSSPKISIDWNFWQFSNFQILILKKLLEIDKPVSYSEFARRIGNQKAVRAVATAVGKNPFEVVVPCHRIITKSGKIGKYRDGSNIKAALLQLEKQL</sequence>
<accession>A0A6N4A3N3</accession>
<feature type="domain" description="Methylated-DNA-[protein]-cysteine S-methyltransferase DNA binding" evidence="9">
    <location>
        <begin position="89"/>
        <end position="165"/>
    </location>
</feature>
<keyword evidence="7" id="KW-0234">DNA repair</keyword>
<dbReference type="CDD" id="cd06445">
    <property type="entry name" value="ATase"/>
    <property type="match status" value="1"/>
</dbReference>
<gene>
    <name evidence="10" type="ORF">ATX59_03790</name>
    <name evidence="11" type="ORF">OENI_0761</name>
</gene>
<evidence type="ECO:0000259" key="9">
    <source>
        <dbReference type="Pfam" id="PF01035"/>
    </source>
</evidence>
<evidence type="ECO:0000256" key="6">
    <source>
        <dbReference type="ARBA" id="ARBA00022763"/>
    </source>
</evidence>
<evidence type="ECO:0000256" key="8">
    <source>
        <dbReference type="ARBA" id="ARBA00049348"/>
    </source>
</evidence>
<comment type="similarity">
    <text evidence="2">Belongs to the MGMT family.</text>
</comment>
<dbReference type="NCBIfam" id="TIGR00589">
    <property type="entry name" value="ogt"/>
    <property type="match status" value="1"/>
</dbReference>
<dbReference type="InterPro" id="IPR001497">
    <property type="entry name" value="MethylDNA_cys_MeTrfase_AS"/>
</dbReference>
<keyword evidence="5 10" id="KW-0808">Transferase</keyword>
<dbReference type="FunFam" id="1.10.10.10:FF:000214">
    <property type="entry name" value="Methylated-DNA--protein-cysteine methyltransferase"/>
    <property type="match status" value="1"/>
</dbReference>
<keyword evidence="4 10" id="KW-0489">Methyltransferase</keyword>
<keyword evidence="6" id="KW-0227">DNA damage</keyword>
<dbReference type="InterPro" id="IPR036388">
    <property type="entry name" value="WH-like_DNA-bd_sf"/>
</dbReference>
<dbReference type="EMBL" id="LR031358">
    <property type="protein sequence ID" value="VDB97852.1"/>
    <property type="molecule type" value="Genomic_DNA"/>
</dbReference>
<dbReference type="PANTHER" id="PTHR10815:SF12">
    <property type="entry name" value="METHYLATED-DNA--PROTEIN-CYSTEINE METHYLTRANSFERASE, INDUCIBLE"/>
    <property type="match status" value="1"/>
</dbReference>
<comment type="catalytic activity">
    <reaction evidence="8">
        <text>a 6-O-methyl-2'-deoxyguanosine in DNA + L-cysteinyl-[protein] = S-methyl-L-cysteinyl-[protein] + a 2'-deoxyguanosine in DNA</text>
        <dbReference type="Rhea" id="RHEA:24000"/>
        <dbReference type="Rhea" id="RHEA-COMP:10131"/>
        <dbReference type="Rhea" id="RHEA-COMP:10132"/>
        <dbReference type="Rhea" id="RHEA-COMP:11367"/>
        <dbReference type="Rhea" id="RHEA-COMP:11368"/>
        <dbReference type="ChEBI" id="CHEBI:29950"/>
        <dbReference type="ChEBI" id="CHEBI:82612"/>
        <dbReference type="ChEBI" id="CHEBI:85445"/>
        <dbReference type="ChEBI" id="CHEBI:85448"/>
        <dbReference type="EC" id="2.1.1.63"/>
    </reaction>
</comment>
<dbReference type="SUPFAM" id="SSF46767">
    <property type="entry name" value="Methylated DNA-protein cysteine methyltransferase, C-terminal domain"/>
    <property type="match status" value="1"/>
</dbReference>
<protein>
    <recommendedName>
        <fullName evidence="3">methylated-DNA--[protein]-cysteine S-methyltransferase</fullName>
        <ecNumber evidence="3">2.1.1.63</ecNumber>
    </recommendedName>
</protein>
<evidence type="ECO:0000256" key="1">
    <source>
        <dbReference type="ARBA" id="ARBA00001286"/>
    </source>
</evidence>
<evidence type="ECO:0000313" key="13">
    <source>
        <dbReference type="Proteomes" id="UP000294726"/>
    </source>
</evidence>
<comment type="catalytic activity">
    <reaction evidence="1">
        <text>a 4-O-methyl-thymidine in DNA + L-cysteinyl-[protein] = a thymidine in DNA + S-methyl-L-cysteinyl-[protein]</text>
        <dbReference type="Rhea" id="RHEA:53428"/>
        <dbReference type="Rhea" id="RHEA-COMP:10131"/>
        <dbReference type="Rhea" id="RHEA-COMP:10132"/>
        <dbReference type="Rhea" id="RHEA-COMP:13555"/>
        <dbReference type="Rhea" id="RHEA-COMP:13556"/>
        <dbReference type="ChEBI" id="CHEBI:29950"/>
        <dbReference type="ChEBI" id="CHEBI:82612"/>
        <dbReference type="ChEBI" id="CHEBI:137386"/>
        <dbReference type="ChEBI" id="CHEBI:137387"/>
        <dbReference type="EC" id="2.1.1.63"/>
    </reaction>
</comment>
<evidence type="ECO:0000313" key="12">
    <source>
        <dbReference type="Proteomes" id="UP000181728"/>
    </source>
</evidence>
<name>A0A6N4A3N3_OENOE</name>
<evidence type="ECO:0000256" key="4">
    <source>
        <dbReference type="ARBA" id="ARBA00022603"/>
    </source>
</evidence>
<proteinExistence type="inferred from homology"/>
<evidence type="ECO:0000313" key="10">
    <source>
        <dbReference type="EMBL" id="OIM21501.1"/>
    </source>
</evidence>
<dbReference type="PROSITE" id="PS00374">
    <property type="entry name" value="MGMT"/>
    <property type="match status" value="1"/>
</dbReference>
<dbReference type="GO" id="GO:0003908">
    <property type="term" value="F:methylated-DNA-[protein]-cysteine S-methyltransferase activity"/>
    <property type="evidence" value="ECO:0007669"/>
    <property type="project" value="UniProtKB-EC"/>
</dbReference>
<dbReference type="Gene3D" id="1.10.10.10">
    <property type="entry name" value="Winged helix-like DNA-binding domain superfamily/Winged helix DNA-binding domain"/>
    <property type="match status" value="1"/>
</dbReference>
<dbReference type="Pfam" id="PF01035">
    <property type="entry name" value="DNA_binding_1"/>
    <property type="match status" value="1"/>
</dbReference>
<dbReference type="AlphaFoldDB" id="A0A6N4A3N3"/>
<dbReference type="PANTHER" id="PTHR10815">
    <property type="entry name" value="METHYLATED-DNA--PROTEIN-CYSTEINE METHYLTRANSFERASE"/>
    <property type="match status" value="1"/>
</dbReference>
<evidence type="ECO:0000256" key="3">
    <source>
        <dbReference type="ARBA" id="ARBA00011918"/>
    </source>
</evidence>
<dbReference type="EMBL" id="MLOK01000034">
    <property type="protein sequence ID" value="OIM21501.1"/>
    <property type="molecule type" value="Genomic_DNA"/>
</dbReference>
<evidence type="ECO:0000256" key="7">
    <source>
        <dbReference type="ARBA" id="ARBA00023204"/>
    </source>
</evidence>
<dbReference type="GO" id="GO:0006281">
    <property type="term" value="P:DNA repair"/>
    <property type="evidence" value="ECO:0007669"/>
    <property type="project" value="UniProtKB-KW"/>
</dbReference>
<dbReference type="InterPro" id="IPR036217">
    <property type="entry name" value="MethylDNA_cys_MeTrfase_DNAb"/>
</dbReference>
<evidence type="ECO:0000313" key="11">
    <source>
        <dbReference type="EMBL" id="VDB97852.1"/>
    </source>
</evidence>
<dbReference type="EC" id="2.1.1.63" evidence="3"/>
<evidence type="ECO:0000256" key="5">
    <source>
        <dbReference type="ARBA" id="ARBA00022679"/>
    </source>
</evidence>
<reference evidence="11 13" key="2">
    <citation type="submission" date="2018-08" db="EMBL/GenBank/DDBJ databases">
        <authorList>
            <person name="Lorentzen P. G. S. M."/>
        </authorList>
    </citation>
    <scope>NUCLEOTIDE SEQUENCE [LARGE SCALE GENOMIC DNA]</scope>
    <source>
        <strain evidence="11 13">CRBO_1381</strain>
    </source>
</reference>
<dbReference type="GeneID" id="75066125"/>
<dbReference type="Proteomes" id="UP000181728">
    <property type="component" value="Unassembled WGS sequence"/>
</dbReference>
<dbReference type="OMA" id="INPCHRI"/>
<dbReference type="InterPro" id="IPR014048">
    <property type="entry name" value="MethylDNA_cys_MeTrfase_DNA-bd"/>
</dbReference>
<dbReference type="RefSeq" id="WP_002818684.1">
    <property type="nucleotide sequence ID" value="NZ_CP027431.1"/>
</dbReference>
<dbReference type="GO" id="GO:0032259">
    <property type="term" value="P:methylation"/>
    <property type="evidence" value="ECO:0007669"/>
    <property type="project" value="UniProtKB-KW"/>
</dbReference>